<proteinExistence type="predicted"/>
<reference evidence="2" key="1">
    <citation type="submission" date="2024-08" db="EMBL/GenBank/DDBJ databases">
        <authorList>
            <person name="Chaddad Z."/>
            <person name="Lamrabet M."/>
            <person name="Bouhnik O."/>
            <person name="Alami S."/>
            <person name="Wipf D."/>
            <person name="Courty P.E."/>
            <person name="Missbah El Idrissi M."/>
        </authorList>
    </citation>
    <scope>NUCLEOTIDE SEQUENCE</scope>
    <source>
        <strain evidence="2">LLZ17</strain>
    </source>
</reference>
<dbReference type="EMBL" id="CP165734">
    <property type="protein sequence ID" value="XDV57930.1"/>
    <property type="molecule type" value="Genomic_DNA"/>
</dbReference>
<protein>
    <submittedName>
        <fullName evidence="2">Uncharacterized protein</fullName>
    </submittedName>
</protein>
<feature type="signal peptide" evidence="1">
    <location>
        <begin position="1"/>
        <end position="21"/>
    </location>
</feature>
<sequence length="154" mass="16720">MKFTSTVCLFAAIGLAGPAVAADPFYIGGWTFTTAVVAPWADPQRKADGAERARLMSKTIVFGAREISGPRPFACARPLYKVTDYSPDMLFQGAFDEMQRADKKADPKAIAAALGFTSARIKTLETGCEIDVHFVDDATAEVGLNDYVYTLKKR</sequence>
<organism evidence="2">
    <name type="scientific">Bradyrhizobium sp. LLZ17</name>
    <dbReference type="NCBI Taxonomy" id="3239388"/>
    <lineage>
        <taxon>Bacteria</taxon>
        <taxon>Pseudomonadati</taxon>
        <taxon>Pseudomonadota</taxon>
        <taxon>Alphaproteobacteria</taxon>
        <taxon>Hyphomicrobiales</taxon>
        <taxon>Nitrobacteraceae</taxon>
        <taxon>Bradyrhizobium</taxon>
    </lineage>
</organism>
<feature type="chain" id="PRO_5044294868" evidence="1">
    <location>
        <begin position="22"/>
        <end position="154"/>
    </location>
</feature>
<evidence type="ECO:0000313" key="2">
    <source>
        <dbReference type="EMBL" id="XDV57930.1"/>
    </source>
</evidence>
<evidence type="ECO:0000256" key="1">
    <source>
        <dbReference type="SAM" id="SignalP"/>
    </source>
</evidence>
<dbReference type="AlphaFoldDB" id="A0AB39XJ53"/>
<gene>
    <name evidence="2" type="ORF">AB8Z38_36655</name>
</gene>
<name>A0AB39XJ53_9BRAD</name>
<keyword evidence="1" id="KW-0732">Signal</keyword>
<dbReference type="RefSeq" id="WP_369722389.1">
    <property type="nucleotide sequence ID" value="NZ_CP165734.1"/>
</dbReference>
<accession>A0AB39XJ53</accession>